<proteinExistence type="predicted"/>
<dbReference type="EMBL" id="CM042887">
    <property type="protein sequence ID" value="KAI4329593.1"/>
    <property type="molecule type" value="Genomic_DNA"/>
</dbReference>
<gene>
    <name evidence="1" type="ORF">MLD38_027963</name>
</gene>
<accession>A0ACB9MZE8</accession>
<dbReference type="Proteomes" id="UP001057402">
    <property type="component" value="Chromosome 8"/>
</dbReference>
<evidence type="ECO:0000313" key="2">
    <source>
        <dbReference type="Proteomes" id="UP001057402"/>
    </source>
</evidence>
<protein>
    <submittedName>
        <fullName evidence="1">Uncharacterized protein</fullName>
    </submittedName>
</protein>
<keyword evidence="2" id="KW-1185">Reference proteome</keyword>
<sequence>MDKGVKLYGTWYSPYAKRVELALKLKGIDYEYVEEDLQNKSQALLVYNPVYKKVPVLVHHGRPLVESAIILEYVDETWTEGPRILPADPYKRAQVRFWSQFVDQQLMVPAIGVLKASGEARAAMICEFHDKLKVLEEGIKDLFLAGHSLVNGETMGFLDVVMCSAFGAQKIQEEVIGEVVIDPEKYPVISSWLVAISEQPVAKALAPPREKVVHLLRSIMAAGI</sequence>
<reference evidence="2" key="1">
    <citation type="journal article" date="2023" name="Front. Plant Sci.">
        <title>Chromosomal-level genome assembly of Melastoma candidum provides insights into trichome evolution.</title>
        <authorList>
            <person name="Zhong Y."/>
            <person name="Wu W."/>
            <person name="Sun C."/>
            <person name="Zou P."/>
            <person name="Liu Y."/>
            <person name="Dai S."/>
            <person name="Zhou R."/>
        </authorList>
    </citation>
    <scope>NUCLEOTIDE SEQUENCE [LARGE SCALE GENOMIC DNA]</scope>
</reference>
<evidence type="ECO:0000313" key="1">
    <source>
        <dbReference type="EMBL" id="KAI4329593.1"/>
    </source>
</evidence>
<comment type="caution">
    <text evidence="1">The sequence shown here is derived from an EMBL/GenBank/DDBJ whole genome shotgun (WGS) entry which is preliminary data.</text>
</comment>
<organism evidence="1 2">
    <name type="scientific">Melastoma candidum</name>
    <dbReference type="NCBI Taxonomy" id="119954"/>
    <lineage>
        <taxon>Eukaryota</taxon>
        <taxon>Viridiplantae</taxon>
        <taxon>Streptophyta</taxon>
        <taxon>Embryophyta</taxon>
        <taxon>Tracheophyta</taxon>
        <taxon>Spermatophyta</taxon>
        <taxon>Magnoliopsida</taxon>
        <taxon>eudicotyledons</taxon>
        <taxon>Gunneridae</taxon>
        <taxon>Pentapetalae</taxon>
        <taxon>rosids</taxon>
        <taxon>malvids</taxon>
        <taxon>Myrtales</taxon>
        <taxon>Melastomataceae</taxon>
        <taxon>Melastomatoideae</taxon>
        <taxon>Melastomateae</taxon>
        <taxon>Melastoma</taxon>
    </lineage>
</organism>
<name>A0ACB9MZE8_9MYRT</name>